<evidence type="ECO:0000313" key="3">
    <source>
        <dbReference type="Proteomes" id="UP000006867"/>
    </source>
</evidence>
<feature type="transmembrane region" description="Helical" evidence="1">
    <location>
        <begin position="12"/>
        <end position="34"/>
    </location>
</feature>
<organism evidence="2 3">
    <name type="scientific">Bacillus atrophaeus (strain 1942)</name>
    <dbReference type="NCBI Taxonomy" id="720555"/>
    <lineage>
        <taxon>Bacteria</taxon>
        <taxon>Bacillati</taxon>
        <taxon>Bacillota</taxon>
        <taxon>Bacilli</taxon>
        <taxon>Bacillales</taxon>
        <taxon>Bacillaceae</taxon>
        <taxon>Bacillus</taxon>
    </lineage>
</organism>
<dbReference type="PIRSF" id="PIRSF021292">
    <property type="entry name" value="Competence_ComGD"/>
    <property type="match status" value="1"/>
</dbReference>
<keyword evidence="1" id="KW-0472">Membrane</keyword>
<keyword evidence="1" id="KW-1133">Transmembrane helix</keyword>
<dbReference type="InterPro" id="IPR016785">
    <property type="entry name" value="ComGD"/>
</dbReference>
<accession>A0ABM5LZC0</accession>
<reference evidence="2 3" key="1">
    <citation type="journal article" date="2011" name="Front. Microbiol.">
        <title>Genomic signatures of strain selection and enhancement in Bacillus atrophaeus var. globigii, a historical biowarfare simulant.</title>
        <authorList>
            <person name="Gibbons H.S."/>
            <person name="Broomall S.M."/>
            <person name="McNew L.A."/>
            <person name="Daligault H."/>
            <person name="Chapman C."/>
            <person name="Bruce D."/>
            <person name="Karavis M."/>
            <person name="Krepps M."/>
            <person name="McGregor P.A."/>
            <person name="Hong C."/>
            <person name="Park K.H."/>
            <person name="Akmal A."/>
            <person name="Feldman A."/>
            <person name="Lin J.S."/>
            <person name="Chang W.E."/>
            <person name="Higgs B.W."/>
            <person name="Demirev P."/>
            <person name="Lindquist J."/>
            <person name="Liem A."/>
            <person name="Fochler E."/>
            <person name="Read T.D."/>
            <person name="Tapia R."/>
            <person name="Johnson S."/>
            <person name="Bishop-Lilly K.A."/>
            <person name="Detter C."/>
            <person name="Han C."/>
            <person name="Sozhamannan S."/>
            <person name="Rosenzweig C.N."/>
            <person name="Skowronski E.W."/>
        </authorList>
    </citation>
    <scope>NUCLEOTIDE SEQUENCE [LARGE SCALE GENOMIC DNA]</scope>
    <source>
        <strain evidence="2 3">1942</strain>
    </source>
</reference>
<keyword evidence="1" id="KW-0812">Transmembrane</keyword>
<dbReference type="Proteomes" id="UP000006867">
    <property type="component" value="Chromosome"/>
</dbReference>
<dbReference type="NCBIfam" id="NF040982">
    <property type="entry name" value="ComGD"/>
    <property type="match status" value="1"/>
</dbReference>
<protein>
    <submittedName>
        <fullName evidence="2">Membrane component of the DNA transport platform</fullName>
    </submittedName>
</protein>
<sequence>MKINIGGEKGFTLLESLLVLCLASVMLICVFTVIPPVYKNTSARQTVARLESDILLAQQIAISKHERVRIVFLSKEHKYQIIMGASIVERTYEDWIFIECATLADRLDFNEKGNPNLGGKIRLKTDRLTYEMTVYLGSGKINVERK</sequence>
<keyword evidence="3" id="KW-1185">Reference proteome</keyword>
<dbReference type="RefSeq" id="WP_003325431.1">
    <property type="nucleotide sequence ID" value="NC_014639.1"/>
</dbReference>
<gene>
    <name evidence="2" type="ordered locus">BATR1942_10665</name>
</gene>
<name>A0ABM5LZC0_BACA1</name>
<evidence type="ECO:0000313" key="2">
    <source>
        <dbReference type="EMBL" id="ADP33064.1"/>
    </source>
</evidence>
<dbReference type="EMBL" id="CP002207">
    <property type="protein sequence ID" value="ADP33064.1"/>
    <property type="molecule type" value="Genomic_DNA"/>
</dbReference>
<proteinExistence type="predicted"/>
<evidence type="ECO:0000256" key="1">
    <source>
        <dbReference type="SAM" id="Phobius"/>
    </source>
</evidence>